<dbReference type="PANTHER" id="PTHR10584:SF166">
    <property type="entry name" value="RIBOKINASE"/>
    <property type="match status" value="1"/>
</dbReference>
<dbReference type="Pfam" id="PF00294">
    <property type="entry name" value="PfkB"/>
    <property type="match status" value="1"/>
</dbReference>
<organism evidence="5 6">
    <name type="scientific">Fervidobacterium thailandense</name>
    <dbReference type="NCBI Taxonomy" id="1008305"/>
    <lineage>
        <taxon>Bacteria</taxon>
        <taxon>Thermotogati</taxon>
        <taxon>Thermotogota</taxon>
        <taxon>Thermotogae</taxon>
        <taxon>Thermotogales</taxon>
        <taxon>Fervidobacteriaceae</taxon>
        <taxon>Fervidobacterium</taxon>
    </lineage>
</organism>
<dbReference type="Gene3D" id="3.40.1190.20">
    <property type="match status" value="1"/>
</dbReference>
<evidence type="ECO:0000259" key="4">
    <source>
        <dbReference type="Pfam" id="PF00294"/>
    </source>
</evidence>
<protein>
    <recommendedName>
        <fullName evidence="4">Carbohydrate kinase PfkB domain-containing protein</fullName>
    </recommendedName>
</protein>
<gene>
    <name evidence="5" type="ORF">A4H02_02700</name>
</gene>
<dbReference type="GO" id="GO:0006796">
    <property type="term" value="P:phosphate-containing compound metabolic process"/>
    <property type="evidence" value="ECO:0007669"/>
    <property type="project" value="UniProtKB-ARBA"/>
</dbReference>
<dbReference type="GO" id="GO:0016301">
    <property type="term" value="F:kinase activity"/>
    <property type="evidence" value="ECO:0007669"/>
    <property type="project" value="UniProtKB-KW"/>
</dbReference>
<dbReference type="InterPro" id="IPR002173">
    <property type="entry name" value="Carboh/pur_kinase_PfkB_CS"/>
</dbReference>
<evidence type="ECO:0000256" key="3">
    <source>
        <dbReference type="ARBA" id="ARBA00022777"/>
    </source>
</evidence>
<dbReference type="InterPro" id="IPR011611">
    <property type="entry name" value="PfkB_dom"/>
</dbReference>
<evidence type="ECO:0000313" key="6">
    <source>
        <dbReference type="Proteomes" id="UP000094570"/>
    </source>
</evidence>
<dbReference type="Proteomes" id="UP000094570">
    <property type="component" value="Unassembled WGS sequence"/>
</dbReference>
<name>A0A1E3G3R0_9BACT</name>
<keyword evidence="3" id="KW-0418">Kinase</keyword>
<dbReference type="InterPro" id="IPR029056">
    <property type="entry name" value="Ribokinase-like"/>
</dbReference>
<comment type="similarity">
    <text evidence="1">Belongs to the carbohydrate kinase PfkB family.</text>
</comment>
<dbReference type="InterPro" id="IPR002139">
    <property type="entry name" value="Ribo/fructo_kinase"/>
</dbReference>
<evidence type="ECO:0000313" key="5">
    <source>
        <dbReference type="EMBL" id="ODN30800.1"/>
    </source>
</evidence>
<accession>A0A1E3G3R0</accession>
<keyword evidence="6" id="KW-1185">Reference proteome</keyword>
<dbReference type="EMBL" id="LWAF01000003">
    <property type="protein sequence ID" value="ODN30800.1"/>
    <property type="molecule type" value="Genomic_DNA"/>
</dbReference>
<comment type="caution">
    <text evidence="5">The sequence shown here is derived from an EMBL/GenBank/DDBJ whole genome shotgun (WGS) entry which is preliminary data.</text>
</comment>
<dbReference type="AlphaFoldDB" id="A0A1E3G3R0"/>
<evidence type="ECO:0000256" key="2">
    <source>
        <dbReference type="ARBA" id="ARBA00022679"/>
    </source>
</evidence>
<dbReference type="PROSITE" id="PS00583">
    <property type="entry name" value="PFKB_KINASES_1"/>
    <property type="match status" value="1"/>
</dbReference>
<sequence length="287" mass="31237">MNVDYVFPVEELKIGENHNSETLLVNLGGKATNVAVALSKLGVETCLIVPIGDDDVSTMVSRVMSHFHIDFRPVVKQGARTGMTFVVVEPNGTNTMFNHLGANSLLSVEDLKEFENIIKASKIVYFQTGLNIKILEYLLSLDVPVFVEASHRVELSILKYAFAVSLNESELLGLTSSGTLEDALRVLVSCGVKKIFLKVGERGSYYVENGVLVFKEAFKVDVVDTTGAGDAFSAGCIFGMLKGLPEGSILELANACGAITCTRFGTTLAFPTFDEVARFLENQRHQK</sequence>
<dbReference type="PRINTS" id="PR00990">
    <property type="entry name" value="RIBOKINASE"/>
</dbReference>
<reference evidence="6" key="1">
    <citation type="submission" date="2016-04" db="EMBL/GenBank/DDBJ databases">
        <title>The genome sequence project of a novel Fervidobacterium isolate from a hot spring in Thailand.</title>
        <authorList>
            <person name="Gonzalez J.M."/>
            <person name="Cuecas A."/>
            <person name="Kanoksilapatham W."/>
        </authorList>
    </citation>
    <scope>NUCLEOTIDE SEQUENCE [LARGE SCALE GENOMIC DNA]</scope>
    <source>
        <strain evidence="6">FC2004</strain>
    </source>
</reference>
<dbReference type="STRING" id="1008305.A4H02_02700"/>
<evidence type="ECO:0000256" key="1">
    <source>
        <dbReference type="ARBA" id="ARBA00010688"/>
    </source>
</evidence>
<dbReference type="PANTHER" id="PTHR10584">
    <property type="entry name" value="SUGAR KINASE"/>
    <property type="match status" value="1"/>
</dbReference>
<keyword evidence="2" id="KW-0808">Transferase</keyword>
<feature type="domain" description="Carbohydrate kinase PfkB" evidence="4">
    <location>
        <begin position="2"/>
        <end position="271"/>
    </location>
</feature>
<dbReference type="SUPFAM" id="SSF53613">
    <property type="entry name" value="Ribokinase-like"/>
    <property type="match status" value="1"/>
</dbReference>
<proteinExistence type="inferred from homology"/>